<dbReference type="AlphaFoldDB" id="A0A0K2W3Z3"/>
<feature type="region of interest" description="Disordered" evidence="1">
    <location>
        <begin position="65"/>
        <end position="93"/>
    </location>
</feature>
<keyword evidence="2" id="KW-0732">Signal</keyword>
<evidence type="ECO:0000313" key="3">
    <source>
        <dbReference type="EMBL" id="CDX60488.1"/>
    </source>
</evidence>
<sequence>MVAWSSKHAIVVTILSGALAVAGCTTVTPRFEPAPTAKHRTKVVRTTTAPKVVKHKKVTAKKLIKPVQTETTPAVPPPAVGGGNGGGGGGWGG</sequence>
<accession>A0A0K2W3Z3</accession>
<protein>
    <recommendedName>
        <fullName evidence="5">Lipoprotein</fullName>
    </recommendedName>
</protein>
<dbReference type="Proteomes" id="UP000182888">
    <property type="component" value="Unassembled WGS sequence"/>
</dbReference>
<evidence type="ECO:0008006" key="5">
    <source>
        <dbReference type="Google" id="ProtNLM"/>
    </source>
</evidence>
<feature type="compositionally biased region" description="Gly residues" evidence="1">
    <location>
        <begin position="80"/>
        <end position="93"/>
    </location>
</feature>
<feature type="chain" id="PRO_5005489974" description="Lipoprotein" evidence="2">
    <location>
        <begin position="21"/>
        <end position="93"/>
    </location>
</feature>
<proteinExistence type="predicted"/>
<evidence type="ECO:0000256" key="2">
    <source>
        <dbReference type="SAM" id="SignalP"/>
    </source>
</evidence>
<dbReference type="PROSITE" id="PS51257">
    <property type="entry name" value="PROKAR_LIPOPROTEIN"/>
    <property type="match status" value="1"/>
</dbReference>
<name>A0A0K2W3Z3_MESPL</name>
<evidence type="ECO:0000313" key="4">
    <source>
        <dbReference type="Proteomes" id="UP000182888"/>
    </source>
</evidence>
<organism evidence="3 4">
    <name type="scientific">Mesorhizobium plurifarium</name>
    <dbReference type="NCBI Taxonomy" id="69974"/>
    <lineage>
        <taxon>Bacteria</taxon>
        <taxon>Pseudomonadati</taxon>
        <taxon>Pseudomonadota</taxon>
        <taxon>Alphaproteobacteria</taxon>
        <taxon>Hyphomicrobiales</taxon>
        <taxon>Phyllobacteriaceae</taxon>
        <taxon>Mesorhizobium</taxon>
    </lineage>
</organism>
<feature type="signal peptide" evidence="2">
    <location>
        <begin position="1"/>
        <end position="20"/>
    </location>
</feature>
<dbReference type="EMBL" id="CCND01000023">
    <property type="protein sequence ID" value="CDX60488.1"/>
    <property type="molecule type" value="Genomic_DNA"/>
</dbReference>
<reference evidence="4" key="1">
    <citation type="submission" date="2014-08" db="EMBL/GenBank/DDBJ databases">
        <authorList>
            <person name="Edwards T."/>
        </authorList>
    </citation>
    <scope>NUCLEOTIDE SEQUENCE [LARGE SCALE GENOMIC DNA]</scope>
</reference>
<gene>
    <name evidence="3" type="ORF">MPL1032_30298</name>
</gene>
<evidence type="ECO:0000256" key="1">
    <source>
        <dbReference type="SAM" id="MobiDB-lite"/>
    </source>
</evidence>